<accession>A0ABV6UXV4</accession>
<dbReference type="Pfam" id="PF00067">
    <property type="entry name" value="p450"/>
    <property type="match status" value="1"/>
</dbReference>
<dbReference type="PRINTS" id="PR00359">
    <property type="entry name" value="BP450"/>
</dbReference>
<organism evidence="2 3">
    <name type="scientific">Streptacidiphilus cavernicola</name>
    <dbReference type="NCBI Taxonomy" id="3342716"/>
    <lineage>
        <taxon>Bacteria</taxon>
        <taxon>Bacillati</taxon>
        <taxon>Actinomycetota</taxon>
        <taxon>Actinomycetes</taxon>
        <taxon>Kitasatosporales</taxon>
        <taxon>Streptomycetaceae</taxon>
        <taxon>Streptacidiphilus</taxon>
    </lineage>
</organism>
<comment type="similarity">
    <text evidence="1">Belongs to the cytochrome P450 family.</text>
</comment>
<dbReference type="PANTHER" id="PTHR46696">
    <property type="entry name" value="P450, PUTATIVE (EUROFUNG)-RELATED"/>
    <property type="match status" value="1"/>
</dbReference>
<dbReference type="EMBL" id="JBHEZZ010000028">
    <property type="protein sequence ID" value="MFC1406305.1"/>
    <property type="molecule type" value="Genomic_DNA"/>
</dbReference>
<evidence type="ECO:0000256" key="1">
    <source>
        <dbReference type="ARBA" id="ARBA00010617"/>
    </source>
</evidence>
<dbReference type="InterPro" id="IPR001128">
    <property type="entry name" value="Cyt_P450"/>
</dbReference>
<dbReference type="RefSeq" id="WP_380524728.1">
    <property type="nucleotide sequence ID" value="NZ_JBHEZZ010000028.1"/>
</dbReference>
<reference evidence="2 3" key="1">
    <citation type="submission" date="2024-09" db="EMBL/GenBank/DDBJ databases">
        <authorList>
            <person name="Lee S.D."/>
        </authorList>
    </citation>
    <scope>NUCLEOTIDE SEQUENCE [LARGE SCALE GENOMIC DNA]</scope>
    <source>
        <strain evidence="2 3">N1-5</strain>
    </source>
</reference>
<evidence type="ECO:0000313" key="2">
    <source>
        <dbReference type="EMBL" id="MFC1406305.1"/>
    </source>
</evidence>
<comment type="caution">
    <text evidence="2">The sequence shown here is derived from an EMBL/GenBank/DDBJ whole genome shotgun (WGS) entry which is preliminary data.</text>
</comment>
<sequence length="421" mass="47162">MTASARPDTPPAPVPVVDLIDNDRYGQAVPYADFDLLRRHDPVHRHPEPDGPGFWAVVKYHDVVAVSRDTATFSSETGATAMEDLEPDALAARKSMLDTDPPRHTALRRTLVADFTRRQAQRHEQEIRSLVRPLLDRALALGGFDAVEHLATAVPIRVLCRMLGVPAADEALMVELSDRLIANTDPELTDVLPDSADSERYRLLPFRSPAALQMHEYASRLRAARRDRPAEDVLSRLAAARIDGLPLDEREFQAMFLLLLVAGNETTRSALSLGIQAFVEHPDQWQLLLDGADLDLAVEEVLRWTTPLHHFRRTATRDTELRGRRIRAGDKVVVWYTSANRDEEVFTDPYRFDVTRDPNPQIAFGRGGPHRCLGEHLARTEIRVVLEELVARGVTLRGNGPARRVHSNFTNGLKSLPVLVE</sequence>
<proteinExistence type="inferred from homology"/>
<dbReference type="SUPFAM" id="SSF48264">
    <property type="entry name" value="Cytochrome P450"/>
    <property type="match status" value="1"/>
</dbReference>
<dbReference type="InterPro" id="IPR002397">
    <property type="entry name" value="Cyt_P450_B"/>
</dbReference>
<dbReference type="Gene3D" id="1.10.630.10">
    <property type="entry name" value="Cytochrome P450"/>
    <property type="match status" value="1"/>
</dbReference>
<dbReference type="CDD" id="cd11033">
    <property type="entry name" value="CYP142-like"/>
    <property type="match status" value="1"/>
</dbReference>
<dbReference type="Proteomes" id="UP001592528">
    <property type="component" value="Unassembled WGS sequence"/>
</dbReference>
<gene>
    <name evidence="2" type="ORF">ACEZDJ_33920</name>
</gene>
<dbReference type="InterPro" id="IPR036396">
    <property type="entry name" value="Cyt_P450_sf"/>
</dbReference>
<name>A0ABV6UXV4_9ACTN</name>
<dbReference type="PANTHER" id="PTHR46696:SF4">
    <property type="entry name" value="BIOTIN BIOSYNTHESIS CYTOCHROME P450"/>
    <property type="match status" value="1"/>
</dbReference>
<keyword evidence="3" id="KW-1185">Reference proteome</keyword>
<protein>
    <submittedName>
        <fullName evidence="2">Cytochrome P450</fullName>
    </submittedName>
</protein>
<evidence type="ECO:0000313" key="3">
    <source>
        <dbReference type="Proteomes" id="UP001592528"/>
    </source>
</evidence>